<dbReference type="InterPro" id="IPR011009">
    <property type="entry name" value="Kinase-like_dom_sf"/>
</dbReference>
<evidence type="ECO:0000256" key="4">
    <source>
        <dbReference type="ARBA" id="ARBA00022741"/>
    </source>
</evidence>
<evidence type="ECO:0000313" key="11">
    <source>
        <dbReference type="Proteomes" id="UP000324897"/>
    </source>
</evidence>
<evidence type="ECO:0000256" key="1">
    <source>
        <dbReference type="ARBA" id="ARBA00004167"/>
    </source>
</evidence>
<evidence type="ECO:0000256" key="3">
    <source>
        <dbReference type="ARBA" id="ARBA00022679"/>
    </source>
</evidence>
<feature type="binding site" evidence="7">
    <location>
        <position position="305"/>
    </location>
    <ligand>
        <name>ATP</name>
        <dbReference type="ChEBI" id="CHEBI:30616"/>
    </ligand>
</feature>
<name>A0A5J9U7J0_9POAL</name>
<evidence type="ECO:0000256" key="2">
    <source>
        <dbReference type="ARBA" id="ARBA00022527"/>
    </source>
</evidence>
<evidence type="ECO:0000256" key="8">
    <source>
        <dbReference type="RuleBase" id="RU000304"/>
    </source>
</evidence>
<accession>A0A5J9U7J0</accession>
<dbReference type="EMBL" id="RWGY01000029">
    <property type="protein sequence ID" value="TVU19669.1"/>
    <property type="molecule type" value="Genomic_DNA"/>
</dbReference>
<dbReference type="Gene3D" id="1.10.510.10">
    <property type="entry name" value="Transferase(Phosphotransferase) domain 1"/>
    <property type="match status" value="1"/>
</dbReference>
<dbReference type="InterPro" id="IPR001245">
    <property type="entry name" value="Ser-Thr/Tyr_kinase_cat_dom"/>
</dbReference>
<comment type="similarity">
    <text evidence="8">Belongs to the protein kinase superfamily.</text>
</comment>
<dbReference type="InterPro" id="IPR008271">
    <property type="entry name" value="Ser/Thr_kinase_AS"/>
</dbReference>
<dbReference type="Gene3D" id="3.30.200.20">
    <property type="entry name" value="Phosphorylase Kinase, domain 1"/>
    <property type="match status" value="1"/>
</dbReference>
<dbReference type="AlphaFoldDB" id="A0A5J9U7J0"/>
<reference evidence="10 11" key="1">
    <citation type="journal article" date="2019" name="Sci. Rep.">
        <title>A high-quality genome of Eragrostis curvula grass provides insights into Poaceae evolution and supports new strategies to enhance forage quality.</title>
        <authorList>
            <person name="Carballo J."/>
            <person name="Santos B.A.C.M."/>
            <person name="Zappacosta D."/>
            <person name="Garbus I."/>
            <person name="Selva J.P."/>
            <person name="Gallo C.A."/>
            <person name="Diaz A."/>
            <person name="Albertini E."/>
            <person name="Caccamo M."/>
            <person name="Echenique V."/>
        </authorList>
    </citation>
    <scope>NUCLEOTIDE SEQUENCE [LARGE SCALE GENOMIC DNA]</scope>
    <source>
        <strain evidence="11">cv. Victoria</strain>
        <tissue evidence="10">Leaf</tissue>
    </source>
</reference>
<dbReference type="FunFam" id="3.30.200.20:FF:000394">
    <property type="entry name" value="Leucine-rich repeat receptor-like protein kinase"/>
    <property type="match status" value="1"/>
</dbReference>
<dbReference type="SMART" id="SM00220">
    <property type="entry name" value="S_TKc"/>
    <property type="match status" value="1"/>
</dbReference>
<dbReference type="Proteomes" id="UP000324897">
    <property type="component" value="Chromosome 7"/>
</dbReference>
<dbReference type="GO" id="GO:0004674">
    <property type="term" value="F:protein serine/threonine kinase activity"/>
    <property type="evidence" value="ECO:0007669"/>
    <property type="project" value="UniProtKB-KW"/>
</dbReference>
<protein>
    <recommendedName>
        <fullName evidence="9">Protein kinase domain-containing protein</fullName>
    </recommendedName>
</protein>
<keyword evidence="6 7" id="KW-0067">ATP-binding</keyword>
<gene>
    <name evidence="10" type="ORF">EJB05_35832</name>
</gene>
<evidence type="ECO:0000256" key="6">
    <source>
        <dbReference type="ARBA" id="ARBA00022840"/>
    </source>
</evidence>
<dbReference type="PROSITE" id="PS00107">
    <property type="entry name" value="PROTEIN_KINASE_ATP"/>
    <property type="match status" value="1"/>
</dbReference>
<proteinExistence type="inferred from homology"/>
<dbReference type="GO" id="GO:0016020">
    <property type="term" value="C:membrane"/>
    <property type="evidence" value="ECO:0007669"/>
    <property type="project" value="UniProtKB-SubCell"/>
</dbReference>
<dbReference type="InterPro" id="IPR017441">
    <property type="entry name" value="Protein_kinase_ATP_BS"/>
</dbReference>
<dbReference type="Gramene" id="TVU19669">
    <property type="protein sequence ID" value="TVU19669"/>
    <property type="gene ID" value="EJB05_35832"/>
</dbReference>
<evidence type="ECO:0000313" key="10">
    <source>
        <dbReference type="EMBL" id="TVU19669.1"/>
    </source>
</evidence>
<keyword evidence="5" id="KW-0418">Kinase</keyword>
<dbReference type="PANTHER" id="PTHR45631">
    <property type="entry name" value="OS07G0107800 PROTEIN-RELATED"/>
    <property type="match status" value="1"/>
</dbReference>
<evidence type="ECO:0000256" key="7">
    <source>
        <dbReference type="PROSITE-ProRule" id="PRU10141"/>
    </source>
</evidence>
<dbReference type="InterPro" id="IPR000719">
    <property type="entry name" value="Prot_kinase_dom"/>
</dbReference>
<comment type="caution">
    <text evidence="10">The sequence shown here is derived from an EMBL/GenBank/DDBJ whole genome shotgun (WGS) entry which is preliminary data.</text>
</comment>
<keyword evidence="11" id="KW-1185">Reference proteome</keyword>
<sequence>MGKGGRTGTPFISGLELRPLKNSLYPQVNAMRWLNKLNRVNFGPTDATYIVSAKNNAMVRYPDDPYDRKWFPMMIDANNWAVISTEKTVQNSNNDKFEPPSKVMQMAATPLNASNNIQFQMYSNKSLNLVLGAIVILYFSELEPPLGKAMRQFYININNKMWYPQGYTPPYLYSDAVFNTFRHRGYTKYNVTISATANSTLPPIIGTDSQDGITLVVVSVVVLFFLLRRKRKGWVNNSVKPRNETSMSHVRPTDDGHSSLRLENRRFTYKELERITNNFQHVIGRGGFGHVYDGFLEDGTQVAVKLRSESSNQGVKEFLTEAQILTRIHHKNLVSMIGYCKDGEYMALVYEYMSEGTLQEHTAGKRLTWRQRLRIALESAQGLEYLHKGCNPPLIHRDVKTTNILLNAKLEAKVADFGLSRAFNYGIYTHVSTNTLVGTPVASTPAAKAI</sequence>
<feature type="non-terminal residue" evidence="10">
    <location>
        <position position="1"/>
    </location>
</feature>
<evidence type="ECO:0000259" key="9">
    <source>
        <dbReference type="PROSITE" id="PS50011"/>
    </source>
</evidence>
<feature type="domain" description="Protein kinase" evidence="9">
    <location>
        <begin position="277"/>
        <end position="450"/>
    </location>
</feature>
<dbReference type="PROSITE" id="PS00108">
    <property type="entry name" value="PROTEIN_KINASE_ST"/>
    <property type="match status" value="1"/>
</dbReference>
<dbReference type="GO" id="GO:0005524">
    <property type="term" value="F:ATP binding"/>
    <property type="evidence" value="ECO:0007669"/>
    <property type="project" value="UniProtKB-UniRule"/>
</dbReference>
<dbReference type="Pfam" id="PF07714">
    <property type="entry name" value="PK_Tyr_Ser-Thr"/>
    <property type="match status" value="1"/>
</dbReference>
<dbReference type="PANTHER" id="PTHR45631:SF208">
    <property type="entry name" value="PROTEIN KINASE DOMAIN-CONTAINING PROTEIN"/>
    <property type="match status" value="1"/>
</dbReference>
<dbReference type="InterPro" id="IPR024788">
    <property type="entry name" value="Malectin-like_Carb-bd_dom"/>
</dbReference>
<dbReference type="Pfam" id="PF12819">
    <property type="entry name" value="Malectin_like"/>
    <property type="match status" value="1"/>
</dbReference>
<evidence type="ECO:0000256" key="5">
    <source>
        <dbReference type="ARBA" id="ARBA00022777"/>
    </source>
</evidence>
<organism evidence="10 11">
    <name type="scientific">Eragrostis curvula</name>
    <name type="common">weeping love grass</name>
    <dbReference type="NCBI Taxonomy" id="38414"/>
    <lineage>
        <taxon>Eukaryota</taxon>
        <taxon>Viridiplantae</taxon>
        <taxon>Streptophyta</taxon>
        <taxon>Embryophyta</taxon>
        <taxon>Tracheophyta</taxon>
        <taxon>Spermatophyta</taxon>
        <taxon>Magnoliopsida</taxon>
        <taxon>Liliopsida</taxon>
        <taxon>Poales</taxon>
        <taxon>Poaceae</taxon>
        <taxon>PACMAD clade</taxon>
        <taxon>Chloridoideae</taxon>
        <taxon>Eragrostideae</taxon>
        <taxon>Eragrostidinae</taxon>
        <taxon>Eragrostis</taxon>
    </lineage>
</organism>
<dbReference type="PROSITE" id="PS50011">
    <property type="entry name" value="PROTEIN_KINASE_DOM"/>
    <property type="match status" value="1"/>
</dbReference>
<comment type="subcellular location">
    <subcellularLocation>
        <location evidence="1">Membrane</location>
        <topology evidence="1">Single-pass membrane protein</topology>
    </subcellularLocation>
</comment>
<keyword evidence="4 7" id="KW-0547">Nucleotide-binding</keyword>
<keyword evidence="2 8" id="KW-0723">Serine/threonine-protein kinase</keyword>
<dbReference type="SUPFAM" id="SSF56112">
    <property type="entry name" value="Protein kinase-like (PK-like)"/>
    <property type="match status" value="1"/>
</dbReference>
<keyword evidence="3" id="KW-0808">Transferase</keyword>
<dbReference type="OrthoDB" id="2017114at2759"/>